<reference evidence="2 3" key="1">
    <citation type="submission" date="2024-04" db="EMBL/GenBank/DDBJ databases">
        <title>Polymorphospora sp. isolated from Baiyangdian Lake in Xiong'an New Area.</title>
        <authorList>
            <person name="Zhang X."/>
            <person name="Liu J."/>
        </authorList>
    </citation>
    <scope>NUCLEOTIDE SEQUENCE [LARGE SCALE GENOMIC DNA]</scope>
    <source>
        <strain evidence="2 3">2-325</strain>
    </source>
</reference>
<organism evidence="2 3">
    <name type="scientific">Polymorphospora lycopeni</name>
    <dbReference type="NCBI Taxonomy" id="3140240"/>
    <lineage>
        <taxon>Bacteria</taxon>
        <taxon>Bacillati</taxon>
        <taxon>Actinomycetota</taxon>
        <taxon>Actinomycetes</taxon>
        <taxon>Micromonosporales</taxon>
        <taxon>Micromonosporaceae</taxon>
        <taxon>Polymorphospora</taxon>
    </lineage>
</organism>
<protein>
    <recommendedName>
        <fullName evidence="4">Export associated protein</fullName>
    </recommendedName>
</protein>
<dbReference type="Gene3D" id="3.40.50.300">
    <property type="entry name" value="P-loop containing nucleotide triphosphate hydrolases"/>
    <property type="match status" value="1"/>
</dbReference>
<feature type="non-terminal residue" evidence="2">
    <location>
        <position position="1"/>
    </location>
</feature>
<dbReference type="InterPro" id="IPR027417">
    <property type="entry name" value="P-loop_NTPase"/>
</dbReference>
<dbReference type="EMBL" id="JBCGDC010000304">
    <property type="protein sequence ID" value="MFB6398618.1"/>
    <property type="molecule type" value="Genomic_DNA"/>
</dbReference>
<feature type="region of interest" description="Disordered" evidence="1">
    <location>
        <begin position="52"/>
        <end position="92"/>
    </location>
</feature>
<evidence type="ECO:0008006" key="4">
    <source>
        <dbReference type="Google" id="ProtNLM"/>
    </source>
</evidence>
<comment type="caution">
    <text evidence="2">The sequence shown here is derived from an EMBL/GenBank/DDBJ whole genome shotgun (WGS) entry which is preliminary data.</text>
</comment>
<evidence type="ECO:0000256" key="1">
    <source>
        <dbReference type="SAM" id="MobiDB-lite"/>
    </source>
</evidence>
<dbReference type="Proteomes" id="UP001582793">
    <property type="component" value="Unassembled WGS sequence"/>
</dbReference>
<evidence type="ECO:0000313" key="3">
    <source>
        <dbReference type="Proteomes" id="UP001582793"/>
    </source>
</evidence>
<feature type="compositionally biased region" description="Basic and acidic residues" evidence="1">
    <location>
        <begin position="58"/>
        <end position="77"/>
    </location>
</feature>
<keyword evidence="3" id="KW-1185">Reference proteome</keyword>
<accession>A0ABV5D2Z5</accession>
<proteinExistence type="predicted"/>
<sequence length="373" mass="39872">AVPAQPARPWPTDRAKPPQPAPQAAGGLPPERLYQQVWSIFEDAARSTSALRSATEYAEQRRDDEVGRLLDDPRARNSPETAAARAAADRRHDELVARATADHRRDAAQLGTELRQLDGVLPATMARWDSPVWRGWQPPTELAVALRVGELHLPEDPDLRIPLLFRLPLARPLWIDAAGTDRSTATALARSVIARLLAAHPAGKLSVSVADLAGGGAAVRGLRGDALAGPPATTPGELAELLDNLVSRVDLIQMAMRSGETALPPGLVDGGRRLLVLHDFPYGFDERSIAQIQYLINDGPDVGVNLLLVADPADSSTLGPLVSALWRSMSRLPAVPDDHVGDPWVGLSWTFTPDPVGSGTALDAVLDRLAGGR</sequence>
<gene>
    <name evidence="2" type="ORF">AAFH96_36980</name>
</gene>
<evidence type="ECO:0000313" key="2">
    <source>
        <dbReference type="EMBL" id="MFB6398618.1"/>
    </source>
</evidence>
<name>A0ABV5D2Z5_9ACTN</name>
<feature type="region of interest" description="Disordered" evidence="1">
    <location>
        <begin position="1"/>
        <end position="30"/>
    </location>
</feature>